<feature type="transmembrane region" description="Helical" evidence="1">
    <location>
        <begin position="39"/>
        <end position="58"/>
    </location>
</feature>
<keyword evidence="1" id="KW-0472">Membrane</keyword>
<proteinExistence type="predicted"/>
<feature type="transmembrane region" description="Helical" evidence="1">
    <location>
        <begin position="70"/>
        <end position="91"/>
    </location>
</feature>
<dbReference type="RefSeq" id="WP_317969122.1">
    <property type="nucleotide sequence ID" value="NZ_CP129118.1"/>
</dbReference>
<organism evidence="2 3">
    <name type="scientific">Sporosarcina oncorhynchi</name>
    <dbReference type="NCBI Taxonomy" id="3056444"/>
    <lineage>
        <taxon>Bacteria</taxon>
        <taxon>Bacillati</taxon>
        <taxon>Bacillota</taxon>
        <taxon>Bacilli</taxon>
        <taxon>Bacillales</taxon>
        <taxon>Caryophanaceae</taxon>
        <taxon>Sporosarcina</taxon>
    </lineage>
</organism>
<evidence type="ECO:0000256" key="1">
    <source>
        <dbReference type="SAM" id="Phobius"/>
    </source>
</evidence>
<accession>A0ABZ0L9C8</accession>
<dbReference type="EMBL" id="CP129118">
    <property type="protein sequence ID" value="WOV88257.1"/>
    <property type="molecule type" value="Genomic_DNA"/>
</dbReference>
<name>A0ABZ0L9C8_9BACL</name>
<gene>
    <name evidence="2" type="ORF">QWT69_03790</name>
</gene>
<sequence>MISEPVKKEEVAEKRIGFTVVLHVFMIVVASAYPEGEFFLWLTIGLVAEALIVFRILLLWKRYKHYTKRYYTLQVYWMLTGAAIYAVIPFVRVTYSTAYFAIMLVGTLLLFLLGYSSRSWLAKVFLNPKKINLLRMLPIVLFVIIMIGLFTMAVLQVKEMHPNVGLSVFLYMLGAFLLFVAGPFSMTEERLEELKNAD</sequence>
<keyword evidence="3" id="KW-1185">Reference proteome</keyword>
<feature type="transmembrane region" description="Helical" evidence="1">
    <location>
        <begin position="168"/>
        <end position="186"/>
    </location>
</feature>
<evidence type="ECO:0000313" key="3">
    <source>
        <dbReference type="Proteomes" id="UP001303902"/>
    </source>
</evidence>
<keyword evidence="1" id="KW-0812">Transmembrane</keyword>
<feature type="transmembrane region" description="Helical" evidence="1">
    <location>
        <begin position="16"/>
        <end position="33"/>
    </location>
</feature>
<protein>
    <submittedName>
        <fullName evidence="2">Uncharacterized protein</fullName>
    </submittedName>
</protein>
<reference evidence="2 3" key="1">
    <citation type="submission" date="2023-06" db="EMBL/GenBank/DDBJ databases">
        <title>Sporosarcina sp. nov., isolated from Korean tranditional fermented seafood 'Jeotgal'.</title>
        <authorList>
            <person name="Yang A.I."/>
            <person name="Shin N.-R."/>
        </authorList>
    </citation>
    <scope>NUCLEOTIDE SEQUENCE [LARGE SCALE GENOMIC DNA]</scope>
    <source>
        <strain evidence="2 3">T2O-4</strain>
    </source>
</reference>
<evidence type="ECO:0000313" key="2">
    <source>
        <dbReference type="EMBL" id="WOV88257.1"/>
    </source>
</evidence>
<dbReference type="Proteomes" id="UP001303902">
    <property type="component" value="Chromosome"/>
</dbReference>
<feature type="transmembrane region" description="Helical" evidence="1">
    <location>
        <begin position="97"/>
        <end position="115"/>
    </location>
</feature>
<feature type="transmembrane region" description="Helical" evidence="1">
    <location>
        <begin position="136"/>
        <end position="156"/>
    </location>
</feature>
<keyword evidence="1" id="KW-1133">Transmembrane helix</keyword>